<feature type="repeat" description="WD" evidence="5">
    <location>
        <begin position="102"/>
        <end position="143"/>
    </location>
</feature>
<keyword evidence="1 5" id="KW-0853">WD repeat</keyword>
<evidence type="ECO:0000256" key="3">
    <source>
        <dbReference type="ARBA" id="ARBA00025536"/>
    </source>
</evidence>
<dbReference type="PANTHER" id="PTHR19876">
    <property type="entry name" value="COATOMER"/>
    <property type="match status" value="1"/>
</dbReference>
<keyword evidence="2" id="KW-0677">Repeat</keyword>
<dbReference type="OrthoDB" id="10261470at2759"/>
<feature type="repeat" description="WD" evidence="5">
    <location>
        <begin position="187"/>
        <end position="229"/>
    </location>
</feature>
<evidence type="ECO:0000313" key="7">
    <source>
        <dbReference type="Proteomes" id="UP000320333"/>
    </source>
</evidence>
<dbReference type="GO" id="GO:0006890">
    <property type="term" value="P:retrograde vesicle-mediated transport, Golgi to endoplasmic reticulum"/>
    <property type="evidence" value="ECO:0007669"/>
    <property type="project" value="TreeGrafter"/>
</dbReference>
<dbReference type="InterPro" id="IPR036322">
    <property type="entry name" value="WD40_repeat_dom_sf"/>
</dbReference>
<evidence type="ECO:0000256" key="1">
    <source>
        <dbReference type="ARBA" id="ARBA00022574"/>
    </source>
</evidence>
<comment type="caution">
    <text evidence="6">The sequence shown here is derived from an EMBL/GenBank/DDBJ whole genome shotgun (WGS) entry which is preliminary data.</text>
</comment>
<dbReference type="Proteomes" id="UP000320333">
    <property type="component" value="Unassembled WGS sequence"/>
</dbReference>
<gene>
    <name evidence="6" type="ORF">CcCBS67573_g09022</name>
</gene>
<name>A0A507E8X0_9FUNG</name>
<dbReference type="CDD" id="cd00200">
    <property type="entry name" value="WD40"/>
    <property type="match status" value="1"/>
</dbReference>
<sequence>MNVAGSIPTFGDGMLKFAEFHVMVEKSIFISFKNGTHSPPQIIRSEKAVKIMVQITENKLIAKSERVKAVDFHSSESLFATALHNGSLELWDSMSQTLIKRIQASEKPLRSVKFIPNTEWVATGGDDLSIHVYNYTTGTKVTSFAAHKDFIRSLTPHATKPYLLSCGDDKLVQMWDWSKDWTLVKSFEGHEHYVMQVVFNPLKADEFATASLDQTARVWNLDSATPKFVLKGHSKGVNTVEFVKDWIVTGSDDTTIRVWSLADGACIQTLSNLHENNITTIAYHHNLDVFFTGGEDGKVLVMNGDTLAVEHQLEFGLERVWNAALLKNGEKAVFGCDAGSVSLVFRRGAGDALL</sequence>
<dbReference type="PROSITE" id="PS50082">
    <property type="entry name" value="WD_REPEATS_2"/>
    <property type="match status" value="5"/>
</dbReference>
<feature type="repeat" description="WD" evidence="5">
    <location>
        <begin position="230"/>
        <end position="269"/>
    </location>
</feature>
<dbReference type="FunFam" id="2.130.10.10:FF:000016">
    <property type="entry name" value="Coatomer alpha subunit, putative"/>
    <property type="match status" value="1"/>
</dbReference>
<accession>A0A507E8X0</accession>
<dbReference type="GO" id="GO:0006891">
    <property type="term" value="P:intra-Golgi vesicle-mediated transport"/>
    <property type="evidence" value="ECO:0007669"/>
    <property type="project" value="TreeGrafter"/>
</dbReference>
<keyword evidence="7" id="KW-1185">Reference proteome</keyword>
<dbReference type="Pfam" id="PF00400">
    <property type="entry name" value="WD40"/>
    <property type="match status" value="6"/>
</dbReference>
<dbReference type="InterPro" id="IPR001680">
    <property type="entry name" value="WD40_rpt"/>
</dbReference>
<dbReference type="InterPro" id="IPR020472">
    <property type="entry name" value="WD40_PAC1"/>
</dbReference>
<dbReference type="GO" id="GO:0030126">
    <property type="term" value="C:COPI vesicle coat"/>
    <property type="evidence" value="ECO:0007669"/>
    <property type="project" value="TreeGrafter"/>
</dbReference>
<organism evidence="6 7">
    <name type="scientific">Chytriomyces confervae</name>
    <dbReference type="NCBI Taxonomy" id="246404"/>
    <lineage>
        <taxon>Eukaryota</taxon>
        <taxon>Fungi</taxon>
        <taxon>Fungi incertae sedis</taxon>
        <taxon>Chytridiomycota</taxon>
        <taxon>Chytridiomycota incertae sedis</taxon>
        <taxon>Chytridiomycetes</taxon>
        <taxon>Chytridiales</taxon>
        <taxon>Chytriomycetaceae</taxon>
        <taxon>Chytriomyces</taxon>
    </lineage>
</organism>
<dbReference type="Gene3D" id="2.130.10.10">
    <property type="entry name" value="YVTN repeat-like/Quinoprotein amine dehydrogenase"/>
    <property type="match status" value="1"/>
</dbReference>
<dbReference type="SMART" id="SM00320">
    <property type="entry name" value="WD40"/>
    <property type="match status" value="6"/>
</dbReference>
<dbReference type="AlphaFoldDB" id="A0A507E8X0"/>
<protein>
    <recommendedName>
        <fullName evidence="4">Beta'-coat protein</fullName>
    </recommendedName>
</protein>
<dbReference type="SUPFAM" id="SSF50978">
    <property type="entry name" value="WD40 repeat-like"/>
    <property type="match status" value="1"/>
</dbReference>
<dbReference type="PANTHER" id="PTHR19876:SF2">
    <property type="entry name" value="COATOMER SUBUNIT BETA"/>
    <property type="match status" value="1"/>
</dbReference>
<evidence type="ECO:0000313" key="6">
    <source>
        <dbReference type="EMBL" id="TPX60254.1"/>
    </source>
</evidence>
<comment type="function">
    <text evidence="3">The coatomer is a cytosolic protein complex that binds to dilysine motifs and reversibly associates with Golgi non-clathrin-coated vesicles, which further mediate biosynthetic protein transport from the ER, via the Golgi up to the trans Golgi network. Coatomer complex is required for budding from Golgi membranes, and is essential for the retrograde Golgi-to-ER transport of dilysine-tagged proteins.</text>
</comment>
<dbReference type="InterPro" id="IPR050844">
    <property type="entry name" value="Coatomer_complex_subunit"/>
</dbReference>
<reference evidence="6 7" key="1">
    <citation type="journal article" date="2019" name="Sci. Rep.">
        <title>Comparative genomics of chytrid fungi reveal insights into the obligate biotrophic and pathogenic lifestyle of Synchytrium endobioticum.</title>
        <authorList>
            <person name="van de Vossenberg B.T.L.H."/>
            <person name="Warris S."/>
            <person name="Nguyen H.D.T."/>
            <person name="van Gent-Pelzer M.P.E."/>
            <person name="Joly D.L."/>
            <person name="van de Geest H.C."/>
            <person name="Bonants P.J.M."/>
            <person name="Smith D.S."/>
            <person name="Levesque C.A."/>
            <person name="van der Lee T.A.J."/>
        </authorList>
    </citation>
    <scope>NUCLEOTIDE SEQUENCE [LARGE SCALE GENOMIC DNA]</scope>
    <source>
        <strain evidence="6 7">CBS 675.73</strain>
    </source>
</reference>
<dbReference type="GO" id="GO:0006886">
    <property type="term" value="P:intracellular protein transport"/>
    <property type="evidence" value="ECO:0007669"/>
    <property type="project" value="TreeGrafter"/>
</dbReference>
<dbReference type="PROSITE" id="PS50294">
    <property type="entry name" value="WD_REPEATS_REGION"/>
    <property type="match status" value="3"/>
</dbReference>
<dbReference type="EMBL" id="QEAP01000695">
    <property type="protein sequence ID" value="TPX60254.1"/>
    <property type="molecule type" value="Genomic_DNA"/>
</dbReference>
<evidence type="ECO:0000256" key="2">
    <source>
        <dbReference type="ARBA" id="ARBA00022737"/>
    </source>
</evidence>
<dbReference type="STRING" id="246404.A0A507E8X0"/>
<proteinExistence type="predicted"/>
<dbReference type="InterPro" id="IPR015943">
    <property type="entry name" value="WD40/YVTN_repeat-like_dom_sf"/>
</dbReference>
<feature type="repeat" description="WD" evidence="5">
    <location>
        <begin position="60"/>
        <end position="101"/>
    </location>
</feature>
<evidence type="ECO:0000256" key="5">
    <source>
        <dbReference type="PROSITE-ProRule" id="PRU00221"/>
    </source>
</evidence>
<dbReference type="GO" id="GO:0006888">
    <property type="term" value="P:endoplasmic reticulum to Golgi vesicle-mediated transport"/>
    <property type="evidence" value="ECO:0007669"/>
    <property type="project" value="TreeGrafter"/>
</dbReference>
<dbReference type="PRINTS" id="PR00320">
    <property type="entry name" value="GPROTEINBRPT"/>
</dbReference>
<evidence type="ECO:0000256" key="4">
    <source>
        <dbReference type="ARBA" id="ARBA00032920"/>
    </source>
</evidence>
<feature type="repeat" description="WD" evidence="5">
    <location>
        <begin position="144"/>
        <end position="176"/>
    </location>
</feature>